<dbReference type="AlphaFoldDB" id="J4SDG8"/>
<reference evidence="1 2" key="1">
    <citation type="journal article" date="2011" name="J. Bacteriol.">
        <title>Genome sequence of the Mycobacterium colombiense type strain, CECT 3035.</title>
        <authorList>
            <person name="Gonzalez-Perez M."/>
            <person name="Murcia M.I."/>
            <person name="Landsman D."/>
            <person name="Jordan I.K."/>
            <person name="Marino-Ramirez L."/>
        </authorList>
    </citation>
    <scope>NUCLEOTIDE SEQUENCE [LARGE SCALE GENOMIC DNA]</scope>
    <source>
        <strain evidence="1 2">CECT 3035</strain>
    </source>
</reference>
<comment type="caution">
    <text evidence="1">The sequence shown here is derived from an EMBL/GenBank/DDBJ whole genome shotgun (WGS) entry which is preliminary data.</text>
</comment>
<proteinExistence type="predicted"/>
<evidence type="ECO:0000313" key="1">
    <source>
        <dbReference type="EMBL" id="EJO86750.1"/>
    </source>
</evidence>
<sequence>MLPAAEQAANSLRDALVRRGYAPGADGVLRVPLWELPNVEGVLLALSDPRSRMVELSPGEDHVIPEAAYRRLVEPPPVDPLAEYRDL</sequence>
<dbReference type="EMBL" id="AFVW02000007">
    <property type="protein sequence ID" value="EJO86750.1"/>
    <property type="molecule type" value="Genomic_DNA"/>
</dbReference>
<dbReference type="Proteomes" id="UP000006455">
    <property type="component" value="Unassembled WGS sequence"/>
</dbReference>
<evidence type="ECO:0000313" key="2">
    <source>
        <dbReference type="Proteomes" id="UP000006455"/>
    </source>
</evidence>
<protein>
    <submittedName>
        <fullName evidence="1">Uncharacterized protein</fullName>
    </submittedName>
</protein>
<organism evidence="1 2">
    <name type="scientific">Mycobacterium colombiense CECT 3035</name>
    <dbReference type="NCBI Taxonomy" id="1041522"/>
    <lineage>
        <taxon>Bacteria</taxon>
        <taxon>Bacillati</taxon>
        <taxon>Actinomycetota</taxon>
        <taxon>Actinomycetes</taxon>
        <taxon>Mycobacteriales</taxon>
        <taxon>Mycobacteriaceae</taxon>
        <taxon>Mycobacterium</taxon>
        <taxon>Mycobacterium avium complex (MAC)</taxon>
    </lineage>
</organism>
<name>J4SDG8_9MYCO</name>
<gene>
    <name evidence="1" type="ORF">MCOL_V222613</name>
</gene>
<accession>J4SDG8</accession>